<dbReference type="InterPro" id="IPR011009">
    <property type="entry name" value="Kinase-like_dom_sf"/>
</dbReference>
<evidence type="ECO:0000313" key="3">
    <source>
        <dbReference type="Proteomes" id="UP000578449"/>
    </source>
</evidence>
<gene>
    <name evidence="2" type="ORF">HNP84_006100</name>
</gene>
<keyword evidence="2" id="KW-0418">Kinase</keyword>
<feature type="domain" description="Aminoglycoside phosphotransferase" evidence="1">
    <location>
        <begin position="22"/>
        <end position="254"/>
    </location>
</feature>
<dbReference type="Proteomes" id="UP000578449">
    <property type="component" value="Unassembled WGS sequence"/>
</dbReference>
<proteinExistence type="predicted"/>
<dbReference type="InterPro" id="IPR002575">
    <property type="entry name" value="Aminoglycoside_PTrfase"/>
</dbReference>
<keyword evidence="2" id="KW-0808">Transferase</keyword>
<dbReference type="GO" id="GO:0016301">
    <property type="term" value="F:kinase activity"/>
    <property type="evidence" value="ECO:0007669"/>
    <property type="project" value="UniProtKB-KW"/>
</dbReference>
<dbReference type="Gene3D" id="3.90.1200.10">
    <property type="match status" value="1"/>
</dbReference>
<dbReference type="EMBL" id="JACHGN010000014">
    <property type="protein sequence ID" value="MBB5136353.1"/>
    <property type="molecule type" value="Genomic_DNA"/>
</dbReference>
<dbReference type="SUPFAM" id="SSF56112">
    <property type="entry name" value="Protein kinase-like (PK-like)"/>
    <property type="match status" value="1"/>
</dbReference>
<reference evidence="2 3" key="1">
    <citation type="submission" date="2020-08" db="EMBL/GenBank/DDBJ databases">
        <title>Genomic Encyclopedia of Type Strains, Phase IV (KMG-IV): sequencing the most valuable type-strain genomes for metagenomic binning, comparative biology and taxonomic classification.</title>
        <authorList>
            <person name="Goeker M."/>
        </authorList>
    </citation>
    <scope>NUCLEOTIDE SEQUENCE [LARGE SCALE GENOMIC DNA]</scope>
    <source>
        <strain evidence="2 3">DSM 45615</strain>
    </source>
</reference>
<keyword evidence="3" id="KW-1185">Reference proteome</keyword>
<organism evidence="2 3">
    <name type="scientific">Thermocatellispora tengchongensis</name>
    <dbReference type="NCBI Taxonomy" id="1073253"/>
    <lineage>
        <taxon>Bacteria</taxon>
        <taxon>Bacillati</taxon>
        <taxon>Actinomycetota</taxon>
        <taxon>Actinomycetes</taxon>
        <taxon>Streptosporangiales</taxon>
        <taxon>Streptosporangiaceae</taxon>
        <taxon>Thermocatellispora</taxon>
    </lineage>
</organism>
<accession>A0A840PEI8</accession>
<protein>
    <submittedName>
        <fullName evidence="2">Aminoglycoside phosphotransferase (APT) family kinase protein</fullName>
    </submittedName>
</protein>
<dbReference type="AlphaFoldDB" id="A0A840PEI8"/>
<dbReference type="Pfam" id="PF01636">
    <property type="entry name" value="APH"/>
    <property type="match status" value="1"/>
</dbReference>
<dbReference type="PANTHER" id="PTHR21310:SF15">
    <property type="entry name" value="AMINOGLYCOSIDE PHOSPHOTRANSFERASE DOMAIN-CONTAINING PROTEIN"/>
    <property type="match status" value="1"/>
</dbReference>
<comment type="caution">
    <text evidence="2">The sequence shown here is derived from an EMBL/GenBank/DDBJ whole genome shotgun (WGS) entry which is preliminary data.</text>
</comment>
<evidence type="ECO:0000259" key="1">
    <source>
        <dbReference type="Pfam" id="PF01636"/>
    </source>
</evidence>
<dbReference type="PANTHER" id="PTHR21310">
    <property type="entry name" value="AMINOGLYCOSIDE PHOSPHOTRANSFERASE-RELATED-RELATED"/>
    <property type="match status" value="1"/>
</dbReference>
<dbReference type="RefSeq" id="WP_185053253.1">
    <property type="nucleotide sequence ID" value="NZ_BAABIX010000047.1"/>
</dbReference>
<dbReference type="InterPro" id="IPR051678">
    <property type="entry name" value="AGP_Transferase"/>
</dbReference>
<name>A0A840PEI8_9ACTN</name>
<evidence type="ECO:0000313" key="2">
    <source>
        <dbReference type="EMBL" id="MBB5136353.1"/>
    </source>
</evidence>
<dbReference type="Gene3D" id="3.30.200.20">
    <property type="entry name" value="Phosphorylase Kinase, domain 1"/>
    <property type="match status" value="1"/>
</dbReference>
<sequence>MEAEIEALVGRHLPGHGGASVVRAGEGLDNAVYEVDGELIVRVAKEEDPELRAEQVEREARLLAVVGELSSLPVPEVVFADPERGALAYRRLPGVPLQRNPVAEPVRLAAQLGEFLTGLHAAPPAEMEPLAPIDRYPMDEWLRDAERDFREIVGGEGGVRDEVPAEVWRAVEDFLGRTPPAEAGEVVFTHNDLGSEHLLVDVAANAITGVIDWTDAAVTDPAHDFGLILRDLGPEVFERTLACYGGRWCDSERERAVFYARCAILEDITFGLRTGERVYVQPNLVRLARSFQRNL</sequence>